<sequence length="257" mass="30764">MRNLILFQISNREDFKYFNKAFHHQFRMKRECFDTFSICFTEAFNQVAKSHVLVHNYEPFCNWNIIIVDDDGHPQTQDEDYLAAKTGKKFKRGPTDKYLVATCNDDLVIDPFPNCPFKILSIRTNTSYQLSSLIPICTNSSFDVMHEFTWRRVYDANSTFFFCEDNDFSHYIWEQIRKRRPINVFKTIKGREIGNHFDQKLVLKTIASPYYYILPHQDEEEFAEYERKGESHWEFTVWDFITFRFLSQLEIAVKNVA</sequence>
<evidence type="ECO:0000313" key="2">
    <source>
        <dbReference type="Proteomes" id="UP000886998"/>
    </source>
</evidence>
<protein>
    <submittedName>
        <fullName evidence="1">Uncharacterized protein</fullName>
    </submittedName>
</protein>
<gene>
    <name evidence="1" type="primary">NCL1_27484</name>
    <name evidence="1" type="ORF">TNIN_93951</name>
</gene>
<proteinExistence type="predicted"/>
<reference evidence="1" key="1">
    <citation type="submission" date="2020-08" db="EMBL/GenBank/DDBJ databases">
        <title>Multicomponent nature underlies the extraordinary mechanical properties of spider dragline silk.</title>
        <authorList>
            <person name="Kono N."/>
            <person name="Nakamura H."/>
            <person name="Mori M."/>
            <person name="Yoshida Y."/>
            <person name="Ohtoshi R."/>
            <person name="Malay A.D."/>
            <person name="Moran D.A.P."/>
            <person name="Tomita M."/>
            <person name="Numata K."/>
            <person name="Arakawa K."/>
        </authorList>
    </citation>
    <scope>NUCLEOTIDE SEQUENCE</scope>
</reference>
<evidence type="ECO:0000313" key="1">
    <source>
        <dbReference type="EMBL" id="GFY47865.1"/>
    </source>
</evidence>
<keyword evidence="2" id="KW-1185">Reference proteome</keyword>
<dbReference type="AlphaFoldDB" id="A0A8X7BXT4"/>
<comment type="caution">
    <text evidence="1">The sequence shown here is derived from an EMBL/GenBank/DDBJ whole genome shotgun (WGS) entry which is preliminary data.</text>
</comment>
<dbReference type="EMBL" id="BMAV01006153">
    <property type="protein sequence ID" value="GFY47865.1"/>
    <property type="molecule type" value="Genomic_DNA"/>
</dbReference>
<accession>A0A8X7BXT4</accession>
<name>A0A8X7BXT4_9ARAC</name>
<dbReference type="Proteomes" id="UP000886998">
    <property type="component" value="Unassembled WGS sequence"/>
</dbReference>
<dbReference type="OrthoDB" id="6428418at2759"/>
<organism evidence="1 2">
    <name type="scientific">Trichonephila inaurata madagascariensis</name>
    <dbReference type="NCBI Taxonomy" id="2747483"/>
    <lineage>
        <taxon>Eukaryota</taxon>
        <taxon>Metazoa</taxon>
        <taxon>Ecdysozoa</taxon>
        <taxon>Arthropoda</taxon>
        <taxon>Chelicerata</taxon>
        <taxon>Arachnida</taxon>
        <taxon>Araneae</taxon>
        <taxon>Araneomorphae</taxon>
        <taxon>Entelegynae</taxon>
        <taxon>Araneoidea</taxon>
        <taxon>Nephilidae</taxon>
        <taxon>Trichonephila</taxon>
        <taxon>Trichonephila inaurata</taxon>
    </lineage>
</organism>